<accession>A0A9W9QIN5</accession>
<dbReference type="Gene3D" id="3.10.450.50">
    <property type="match status" value="1"/>
</dbReference>
<protein>
    <submittedName>
        <fullName evidence="1">Uncharacterized protein</fullName>
    </submittedName>
</protein>
<comment type="caution">
    <text evidence="1">The sequence shown here is derived from an EMBL/GenBank/DDBJ whole genome shotgun (WGS) entry which is preliminary data.</text>
</comment>
<dbReference type="EMBL" id="JAPZBQ010000004">
    <property type="protein sequence ID" value="KAJ5335316.1"/>
    <property type="molecule type" value="Genomic_DNA"/>
</dbReference>
<proteinExistence type="predicted"/>
<reference evidence="1" key="2">
    <citation type="journal article" date="2023" name="IMA Fungus">
        <title>Comparative genomic study of the Penicillium genus elucidates a diverse pangenome and 15 lateral gene transfer events.</title>
        <authorList>
            <person name="Petersen C."/>
            <person name="Sorensen T."/>
            <person name="Nielsen M.R."/>
            <person name="Sondergaard T.E."/>
            <person name="Sorensen J.L."/>
            <person name="Fitzpatrick D.A."/>
            <person name="Frisvad J.C."/>
            <person name="Nielsen K.L."/>
        </authorList>
    </citation>
    <scope>NUCLEOTIDE SEQUENCE</scope>
    <source>
        <strain evidence="1">IBT 35673</strain>
    </source>
</reference>
<dbReference type="InterPro" id="IPR032710">
    <property type="entry name" value="NTF2-like_dom_sf"/>
</dbReference>
<sequence length="161" mass="18122">MNPTQAEIESIFGTLSNLPSGYVAFFDHVDDDVKWEITGQNSLSGIWLSKSVFMKEVWLPIIKLIADPGPVLEIVSAETIMKTDDGWIAIELKTTNTRTKLGNRLYNQHYCWKCKFNAAKKIVQVRAFIDSSTAEAILSEEKFRQEALDIVPNSGPNPSRM</sequence>
<organism evidence="1 2">
    <name type="scientific">Penicillium brevicompactum</name>
    <dbReference type="NCBI Taxonomy" id="5074"/>
    <lineage>
        <taxon>Eukaryota</taxon>
        <taxon>Fungi</taxon>
        <taxon>Dikarya</taxon>
        <taxon>Ascomycota</taxon>
        <taxon>Pezizomycotina</taxon>
        <taxon>Eurotiomycetes</taxon>
        <taxon>Eurotiomycetidae</taxon>
        <taxon>Eurotiales</taxon>
        <taxon>Aspergillaceae</taxon>
        <taxon>Penicillium</taxon>
    </lineage>
</organism>
<dbReference type="AlphaFoldDB" id="A0A9W9QIN5"/>
<evidence type="ECO:0000313" key="1">
    <source>
        <dbReference type="EMBL" id="KAJ5335316.1"/>
    </source>
</evidence>
<name>A0A9W9QIN5_PENBR</name>
<dbReference type="SUPFAM" id="SSF54427">
    <property type="entry name" value="NTF2-like"/>
    <property type="match status" value="1"/>
</dbReference>
<gene>
    <name evidence="1" type="ORF">N7452_007719</name>
</gene>
<dbReference type="Proteomes" id="UP001147695">
    <property type="component" value="Unassembled WGS sequence"/>
</dbReference>
<reference evidence="1" key="1">
    <citation type="submission" date="2022-12" db="EMBL/GenBank/DDBJ databases">
        <authorList>
            <person name="Petersen C."/>
        </authorList>
    </citation>
    <scope>NUCLEOTIDE SEQUENCE</scope>
    <source>
        <strain evidence="1">IBT 35673</strain>
    </source>
</reference>
<evidence type="ECO:0000313" key="2">
    <source>
        <dbReference type="Proteomes" id="UP001147695"/>
    </source>
</evidence>